<feature type="compositionally biased region" description="Basic and acidic residues" evidence="1">
    <location>
        <begin position="357"/>
        <end position="366"/>
    </location>
</feature>
<accession>A0A1U7LS37</accession>
<sequence>MPAVDKNPFVDADSKNPFRRSPLLATNNPFIDVSEHQSTSSSTRLTKVKTSVDFLPASLSAEKEDQRRSRSRSTIDPEHPVGSAKPSSSRLASPRQRSNSESSVMDDKKQRDRLQQGKDLDREKGRERRHHRKEKEEKSRSSNKKRGEKSSLSKKKAPLDKIDRLDVTGLYGSGFHHDGPFDACNPHRNKNLMRAPVAAFPEDSASNTLKGAGKIPALNTDQFYGDRDPEAFNDFSAGQNTGIRSETKYRPGLTIHAASFDPSRNTEPVHGDESLGLGTSTFLEGAPASRVAMERRISEEESNGQSNKLGRSKSLAQRFRGVKYEAPGRPVISPGSAGTAKIGSPPYYLNDEMNPFDDMKDTRVSAHENTNSFPLTTGSPPRGGASLLSRVRSLKVSNARGRDK</sequence>
<dbReference type="EMBL" id="LXFE01000395">
    <property type="protein sequence ID" value="OLL25486.1"/>
    <property type="molecule type" value="Genomic_DNA"/>
</dbReference>
<evidence type="ECO:0000313" key="3">
    <source>
        <dbReference type="Proteomes" id="UP000186594"/>
    </source>
</evidence>
<dbReference type="InterPro" id="IPR013226">
    <property type="entry name" value="Pal1"/>
</dbReference>
<feature type="region of interest" description="Disordered" evidence="1">
    <location>
        <begin position="257"/>
        <end position="315"/>
    </location>
</feature>
<feature type="compositionally biased region" description="Low complexity" evidence="1">
    <location>
        <begin position="386"/>
        <end position="397"/>
    </location>
</feature>
<dbReference type="GO" id="GO:0005737">
    <property type="term" value="C:cytoplasm"/>
    <property type="evidence" value="ECO:0007669"/>
    <property type="project" value="TreeGrafter"/>
</dbReference>
<feature type="compositionally biased region" description="Basic and acidic residues" evidence="1">
    <location>
        <begin position="105"/>
        <end position="126"/>
    </location>
</feature>
<reference evidence="2 3" key="1">
    <citation type="submission" date="2016-04" db="EMBL/GenBank/DDBJ databases">
        <title>Evolutionary innovation and constraint leading to complex multicellularity in the Ascomycota.</title>
        <authorList>
            <person name="Cisse O."/>
            <person name="Nguyen A."/>
            <person name="Hewitt D.A."/>
            <person name="Jedd G."/>
            <person name="Stajich J.E."/>
        </authorList>
    </citation>
    <scope>NUCLEOTIDE SEQUENCE [LARGE SCALE GENOMIC DNA]</scope>
    <source>
        <strain evidence="2 3">DAH-3</strain>
    </source>
</reference>
<feature type="region of interest" description="Disordered" evidence="1">
    <location>
        <begin position="1"/>
        <end position="161"/>
    </location>
</feature>
<evidence type="ECO:0000313" key="2">
    <source>
        <dbReference type="EMBL" id="OLL25486.1"/>
    </source>
</evidence>
<dbReference type="Proteomes" id="UP000186594">
    <property type="component" value="Unassembled WGS sequence"/>
</dbReference>
<feature type="compositionally biased region" description="Polar residues" evidence="1">
    <location>
        <begin position="367"/>
        <end position="379"/>
    </location>
</feature>
<organism evidence="2 3">
    <name type="scientific">Neolecta irregularis (strain DAH-3)</name>
    <dbReference type="NCBI Taxonomy" id="1198029"/>
    <lineage>
        <taxon>Eukaryota</taxon>
        <taxon>Fungi</taxon>
        <taxon>Dikarya</taxon>
        <taxon>Ascomycota</taxon>
        <taxon>Taphrinomycotina</taxon>
        <taxon>Neolectales</taxon>
        <taxon>Neolectaceae</taxon>
        <taxon>Neolecta</taxon>
    </lineage>
</organism>
<feature type="compositionally biased region" description="Basic residues" evidence="1">
    <location>
        <begin position="141"/>
        <end position="156"/>
    </location>
</feature>
<feature type="compositionally biased region" description="Polar residues" evidence="1">
    <location>
        <begin position="36"/>
        <end position="49"/>
    </location>
</feature>
<gene>
    <name evidence="2" type="ORF">NEOLI_003240</name>
</gene>
<evidence type="ECO:0000256" key="1">
    <source>
        <dbReference type="SAM" id="MobiDB-lite"/>
    </source>
</evidence>
<proteinExistence type="predicted"/>
<comment type="caution">
    <text evidence="2">The sequence shown here is derived from an EMBL/GenBank/DDBJ whole genome shotgun (WGS) entry which is preliminary data.</text>
</comment>
<dbReference type="PANTHER" id="PTHR28307:SF2">
    <property type="entry name" value="PROTEIN PAL1"/>
    <property type="match status" value="1"/>
</dbReference>
<evidence type="ECO:0008006" key="4">
    <source>
        <dbReference type="Google" id="ProtNLM"/>
    </source>
</evidence>
<dbReference type="OrthoDB" id="5352132at2759"/>
<dbReference type="STRING" id="1198029.A0A1U7LS37"/>
<feature type="region of interest" description="Disordered" evidence="1">
    <location>
        <begin position="333"/>
        <end position="404"/>
    </location>
</feature>
<feature type="compositionally biased region" description="Basic and acidic residues" evidence="1">
    <location>
        <begin position="61"/>
        <end position="79"/>
    </location>
</feature>
<dbReference type="Pfam" id="PF08316">
    <property type="entry name" value="Pal1"/>
    <property type="match status" value="1"/>
</dbReference>
<dbReference type="OMA" id="THRSHKY"/>
<dbReference type="AlphaFoldDB" id="A0A1U7LS37"/>
<keyword evidence="3" id="KW-1185">Reference proteome</keyword>
<protein>
    <recommendedName>
        <fullName evidence="4">Protein PAL1</fullName>
    </recommendedName>
</protein>
<feature type="compositionally biased region" description="Polar residues" evidence="1">
    <location>
        <begin position="85"/>
        <end position="103"/>
    </location>
</feature>
<dbReference type="PANTHER" id="PTHR28307">
    <property type="entry name" value="PROTEIN PAL1"/>
    <property type="match status" value="1"/>
</dbReference>
<name>A0A1U7LS37_NEOID</name>